<evidence type="ECO:0000313" key="3">
    <source>
        <dbReference type="Proteomes" id="UP001333102"/>
    </source>
</evidence>
<dbReference type="SUPFAM" id="SSF142764">
    <property type="entry name" value="YgbK-like"/>
    <property type="match status" value="1"/>
</dbReference>
<sequence>MAVAALDEAPLAGVVVTGGDTAQALLDLLEADGIDLVSEVLPGIPFGTVHGGRRPGLRVVTKAGGFGGPDALVQAATYLAGLP</sequence>
<organism evidence="2 3">
    <name type="scientific">Geochorda subterranea</name>
    <dbReference type="NCBI Taxonomy" id="3109564"/>
    <lineage>
        <taxon>Bacteria</taxon>
        <taxon>Bacillati</taxon>
        <taxon>Bacillota</taxon>
        <taxon>Limnochordia</taxon>
        <taxon>Limnochordales</taxon>
        <taxon>Geochordaceae</taxon>
        <taxon>Geochorda</taxon>
    </lineage>
</organism>
<name>A0ABZ1BS52_9FIRM</name>
<dbReference type="Gene3D" id="3.40.980.20">
    <property type="entry name" value="Four-carbon acid sugar kinase, nucleotide binding domain"/>
    <property type="match status" value="1"/>
</dbReference>
<accession>A0ABZ1BS52</accession>
<dbReference type="EMBL" id="CP141614">
    <property type="protein sequence ID" value="WRP15632.1"/>
    <property type="molecule type" value="Genomic_DNA"/>
</dbReference>
<reference evidence="3" key="1">
    <citation type="submission" date="2023-12" db="EMBL/GenBank/DDBJ databases">
        <title>Novel isolates from deep terrestrial aquifers shed light on the physiology and ecology of the class Limnochordia.</title>
        <authorList>
            <person name="Karnachuk O.V."/>
            <person name="Lukina A.P."/>
            <person name="Avakyan M.R."/>
            <person name="Kadnikov V."/>
            <person name="Begmatov S."/>
            <person name="Beletsky A.V."/>
            <person name="Mardanov A.V."/>
            <person name="Ravin N.V."/>
        </authorList>
    </citation>
    <scope>NUCLEOTIDE SEQUENCE [LARGE SCALE GENOMIC DNA]</scope>
    <source>
        <strain evidence="3">LN</strain>
    </source>
</reference>
<dbReference type="Proteomes" id="UP001333102">
    <property type="component" value="Chromosome"/>
</dbReference>
<protein>
    <submittedName>
        <fullName evidence="2">Nucleotide-binding domain containing protein</fullName>
    </submittedName>
</protein>
<dbReference type="InterPro" id="IPR031475">
    <property type="entry name" value="NBD_C"/>
</dbReference>
<keyword evidence="3" id="KW-1185">Reference proteome</keyword>
<evidence type="ECO:0000313" key="2">
    <source>
        <dbReference type="EMBL" id="WRP15632.1"/>
    </source>
</evidence>
<dbReference type="InterPro" id="IPR042213">
    <property type="entry name" value="NBD_C_sf"/>
</dbReference>
<evidence type="ECO:0000259" key="1">
    <source>
        <dbReference type="Pfam" id="PF17042"/>
    </source>
</evidence>
<proteinExistence type="predicted"/>
<dbReference type="RefSeq" id="WP_324670038.1">
    <property type="nucleotide sequence ID" value="NZ_CP141614.1"/>
</dbReference>
<feature type="domain" description="Four-carbon acid sugar kinase nucleotide binding" evidence="1">
    <location>
        <begin position="5"/>
        <end position="72"/>
    </location>
</feature>
<dbReference type="Pfam" id="PF17042">
    <property type="entry name" value="NBD_C"/>
    <property type="match status" value="1"/>
</dbReference>
<gene>
    <name evidence="2" type="ORF">VLY81_05575</name>
</gene>